<evidence type="ECO:0000256" key="1">
    <source>
        <dbReference type="ARBA" id="ARBA00004251"/>
    </source>
</evidence>
<dbReference type="InterPro" id="IPR046956">
    <property type="entry name" value="RLP23-like"/>
</dbReference>
<dbReference type="InterPro" id="IPR001611">
    <property type="entry name" value="Leu-rich_rpt"/>
</dbReference>
<keyword evidence="8 12" id="KW-1133">Transmembrane helix</keyword>
<keyword evidence="16" id="KW-1185">Reference proteome</keyword>
<feature type="chain" id="PRO_5046723277" description="Leucine-rich repeat-containing N-terminal plant-type domain-containing protein" evidence="13">
    <location>
        <begin position="26"/>
        <end position="1117"/>
    </location>
</feature>
<dbReference type="PANTHER" id="PTHR48063">
    <property type="entry name" value="LRR RECEPTOR-LIKE KINASE"/>
    <property type="match status" value="1"/>
</dbReference>
<evidence type="ECO:0000256" key="10">
    <source>
        <dbReference type="ARBA" id="ARBA00023170"/>
    </source>
</evidence>
<evidence type="ECO:0000259" key="14">
    <source>
        <dbReference type="Pfam" id="PF08263"/>
    </source>
</evidence>
<evidence type="ECO:0000313" key="16">
    <source>
        <dbReference type="Proteomes" id="UP001227230"/>
    </source>
</evidence>
<evidence type="ECO:0000256" key="6">
    <source>
        <dbReference type="ARBA" id="ARBA00022729"/>
    </source>
</evidence>
<reference evidence="15 16" key="1">
    <citation type="journal article" date="2023" name="Hortic Res">
        <title>The complete reference genome for grapevine (Vitis vinifera L.) genetics and breeding.</title>
        <authorList>
            <person name="Shi X."/>
            <person name="Cao S."/>
            <person name="Wang X."/>
            <person name="Huang S."/>
            <person name="Wang Y."/>
            <person name="Liu Z."/>
            <person name="Liu W."/>
            <person name="Leng X."/>
            <person name="Peng Y."/>
            <person name="Wang N."/>
            <person name="Wang Y."/>
            <person name="Ma Z."/>
            <person name="Xu X."/>
            <person name="Zhang F."/>
            <person name="Xue H."/>
            <person name="Zhong H."/>
            <person name="Wang Y."/>
            <person name="Zhang K."/>
            <person name="Velt A."/>
            <person name="Avia K."/>
            <person name="Holtgrawe D."/>
            <person name="Grimplet J."/>
            <person name="Matus J.T."/>
            <person name="Ware D."/>
            <person name="Wu X."/>
            <person name="Wang H."/>
            <person name="Liu C."/>
            <person name="Fang Y."/>
            <person name="Rustenholz C."/>
            <person name="Cheng Z."/>
            <person name="Xiao H."/>
            <person name="Zhou Y."/>
        </authorList>
    </citation>
    <scope>NUCLEOTIDE SEQUENCE [LARGE SCALE GENOMIC DNA]</scope>
    <source>
        <strain evidence="16">cv. Pinot noir / PN40024</strain>
        <tissue evidence="15">Leaf</tissue>
    </source>
</reference>
<dbReference type="SMART" id="SM00369">
    <property type="entry name" value="LRR_TYP"/>
    <property type="match status" value="13"/>
</dbReference>
<protein>
    <recommendedName>
        <fullName evidence="14">Leucine-rich repeat-containing N-terminal plant-type domain-containing protein</fullName>
    </recommendedName>
</protein>
<feature type="domain" description="Leucine-rich repeat-containing N-terminal plant-type" evidence="14">
    <location>
        <begin position="36"/>
        <end position="76"/>
    </location>
</feature>
<keyword evidence="9 12" id="KW-0472">Membrane</keyword>
<keyword evidence="3" id="KW-1003">Cell membrane</keyword>
<comment type="subcellular location">
    <subcellularLocation>
        <location evidence="1">Cell membrane</location>
        <topology evidence="1">Single-pass type I membrane protein</topology>
    </subcellularLocation>
</comment>
<evidence type="ECO:0000256" key="2">
    <source>
        <dbReference type="ARBA" id="ARBA00009592"/>
    </source>
</evidence>
<keyword evidence="4" id="KW-0433">Leucine-rich repeat</keyword>
<evidence type="ECO:0000256" key="4">
    <source>
        <dbReference type="ARBA" id="ARBA00022614"/>
    </source>
</evidence>
<evidence type="ECO:0000256" key="8">
    <source>
        <dbReference type="ARBA" id="ARBA00022989"/>
    </source>
</evidence>
<accession>A0ABY9DGC0</accession>
<dbReference type="InterPro" id="IPR032675">
    <property type="entry name" value="LRR_dom_sf"/>
</dbReference>
<evidence type="ECO:0000313" key="15">
    <source>
        <dbReference type="EMBL" id="WKA06798.1"/>
    </source>
</evidence>
<keyword evidence="10" id="KW-0675">Receptor</keyword>
<dbReference type="Proteomes" id="UP001227230">
    <property type="component" value="Chromosome 16"/>
</dbReference>
<comment type="similarity">
    <text evidence="2">Belongs to the RLP family.</text>
</comment>
<dbReference type="EMBL" id="CP126663">
    <property type="protein sequence ID" value="WKA06798.1"/>
    <property type="molecule type" value="Genomic_DNA"/>
</dbReference>
<evidence type="ECO:0000256" key="5">
    <source>
        <dbReference type="ARBA" id="ARBA00022692"/>
    </source>
</evidence>
<feature type="transmembrane region" description="Helical" evidence="12">
    <location>
        <begin position="1058"/>
        <end position="1081"/>
    </location>
</feature>
<proteinExistence type="inferred from homology"/>
<dbReference type="SUPFAM" id="SSF52058">
    <property type="entry name" value="L domain-like"/>
    <property type="match status" value="1"/>
</dbReference>
<evidence type="ECO:0000256" key="13">
    <source>
        <dbReference type="SAM" id="SignalP"/>
    </source>
</evidence>
<evidence type="ECO:0000256" key="3">
    <source>
        <dbReference type="ARBA" id="ARBA00022475"/>
    </source>
</evidence>
<evidence type="ECO:0000256" key="11">
    <source>
        <dbReference type="ARBA" id="ARBA00023180"/>
    </source>
</evidence>
<keyword evidence="11" id="KW-0325">Glycoprotein</keyword>
<name>A0ABY9DGC0_VITVI</name>
<dbReference type="Pfam" id="PF08263">
    <property type="entry name" value="LRRNT_2"/>
    <property type="match status" value="1"/>
</dbReference>
<feature type="signal peptide" evidence="13">
    <location>
        <begin position="1"/>
        <end position="25"/>
    </location>
</feature>
<evidence type="ECO:0000256" key="9">
    <source>
        <dbReference type="ARBA" id="ARBA00023136"/>
    </source>
</evidence>
<dbReference type="InterPro" id="IPR003591">
    <property type="entry name" value="Leu-rich_rpt_typical-subtyp"/>
</dbReference>
<keyword evidence="7" id="KW-0677">Repeat</keyword>
<keyword evidence="5 12" id="KW-0812">Transmembrane</keyword>
<evidence type="ECO:0000256" key="7">
    <source>
        <dbReference type="ARBA" id="ARBA00022737"/>
    </source>
</evidence>
<keyword evidence="6 13" id="KW-0732">Signal</keyword>
<dbReference type="PANTHER" id="PTHR48063:SF101">
    <property type="entry name" value="LRR RECEPTOR-LIKE SERINE_THREONINE-PROTEIN KINASE FLS2"/>
    <property type="match status" value="1"/>
</dbReference>
<gene>
    <name evidence="15" type="ORF">VitviT2T_024679</name>
</gene>
<organism evidence="15 16">
    <name type="scientific">Vitis vinifera</name>
    <name type="common">Grape</name>
    <dbReference type="NCBI Taxonomy" id="29760"/>
    <lineage>
        <taxon>Eukaryota</taxon>
        <taxon>Viridiplantae</taxon>
        <taxon>Streptophyta</taxon>
        <taxon>Embryophyta</taxon>
        <taxon>Tracheophyta</taxon>
        <taxon>Spermatophyta</taxon>
        <taxon>Magnoliopsida</taxon>
        <taxon>eudicotyledons</taxon>
        <taxon>Gunneridae</taxon>
        <taxon>Pentapetalae</taxon>
        <taxon>rosids</taxon>
        <taxon>Vitales</taxon>
        <taxon>Vitaceae</taxon>
        <taxon>Viteae</taxon>
        <taxon>Vitis</taxon>
    </lineage>
</organism>
<dbReference type="Pfam" id="PF00560">
    <property type="entry name" value="LRR_1"/>
    <property type="match status" value="11"/>
</dbReference>
<dbReference type="Pfam" id="PF13855">
    <property type="entry name" value="LRR_8"/>
    <property type="match status" value="4"/>
</dbReference>
<dbReference type="SMART" id="SM00365">
    <property type="entry name" value="LRR_SD22"/>
    <property type="match status" value="6"/>
</dbReference>
<evidence type="ECO:0000256" key="12">
    <source>
        <dbReference type="SAM" id="Phobius"/>
    </source>
</evidence>
<dbReference type="SUPFAM" id="SSF52047">
    <property type="entry name" value="RNI-like"/>
    <property type="match status" value="2"/>
</dbReference>
<dbReference type="InterPro" id="IPR013210">
    <property type="entry name" value="LRR_N_plant-typ"/>
</dbReference>
<dbReference type="Gene3D" id="3.80.10.10">
    <property type="entry name" value="Ribonuclease Inhibitor"/>
    <property type="match status" value="4"/>
</dbReference>
<dbReference type="PRINTS" id="PR00019">
    <property type="entry name" value="LEURICHRPT"/>
</dbReference>
<sequence length="1117" mass="123773">MAVRSFEQLLSFLVLLLLCVKPGLGTTLEKVGCIEGERQALLKFKRGLVDDYGLLSLWGDEQDKRDCCRWRGVRCNNRSGHVIMLRLPAPPIDEYGNYQSLRGEISPSLLELEHLNHLDLSYNDFEGKQIPSFLGSLSKMQYLNLSYAKFAKTIPTQLGNLSNLLSLDLSGSYYELNSGNLEWLSHLSSLRFLDLSLVDLGAAIHWSQAINKLPSLVHLNLYGCGLPPFTTGSLFHANSSAPLVFLDLSNNYLINSSIYPWLFNFSTTLVHLDLSSNDLNGSIPDAFGNMISLAYLNLRDCAFEGEIPFAFGGMSALEYLDISGHGLHGEIPDTFGNMTSLAYLALSSNQLQGGIPDAVGDLASLTYLELFGNQLKALPKTFGRSLVHVDISSNQMKGSIPDTFGNMVSLEELFLSHNQLEGEIPKSFGRSLVILDLSSNRLQGSIPDTVGDMVSLERLSLSLNQLQGEIPKSFSNLCNLQEVELDSNNLTGQLPQDLLACANGTLRTLSLSDNRFRGLVPHLIGFSFLERLYLDYNQLNGTLPESIGQLAKLTWFDIGSNSLQGVISEAHFFNLSNLYRLDLSYNSLTFNMSLEWVPPSQLGSLQLASCKLGPRFPSWLQTQKHLTELDLSNSDISDVLPDWFWNLTSNINTLNISNNQIRGVLPNLSSQFGTYPDIDISSNSFEGSIPQLPSTVTRLDLSNNKLSGSISLLCIVANSYLVYLDLSNNSLTGALPNCWPQWASLVVLNLENNKFSGKIPNSLGSLQLIQTLHLRSNNLTGELPSSLKNCTSLRLIDLGKNRLSGKIPLWIGGSLPNLTILSLRSNRFSGSICSELCQLKKIQILDLSSNDISGVIPRCLNNFTAMTKKGSLVVAHNYSFGSFAYKDPLKFKNESYVDEALIKWKGSEFEYKNTLGLIRSIDLSRNNLLGEIPKEITDLLELVSLNLSRNNLTGLIPTTIGQLKSLEILDLSQNELFGEIPTSLSEISLLSVLDLSNNNLSGKIPKGTQLQSFNSYSYKGNPTLCGLPLLKKCPEDEMKQDSPTRSIEDKIQQDGNDMWFYISIALGFIVGFWGVCGTLLLNNSLRYAYFHFLNKIKDWFYVTIAINMAKVRRSLQS</sequence>